<feature type="chain" id="PRO_5032723138" description="Fimbrial protein" evidence="1">
    <location>
        <begin position="35"/>
        <end position="171"/>
    </location>
</feature>
<keyword evidence="1" id="KW-0732">Signal</keyword>
<accession>A0A855VE55</accession>
<reference evidence="2 3" key="1">
    <citation type="submission" date="2018-01" db="EMBL/GenBank/DDBJ databases">
        <title>Geographic spread and resistance mechanisms of dominant carbapenem-resistant Enterobacter cloacae complex clones ST171 and ST78.</title>
        <authorList>
            <person name="Gomez-Simmonds A."/>
            <person name="Annavajhala M.K."/>
            <person name="Wang Z."/>
            <person name="Macesic N."/>
            <person name="Hu Y."/>
            <person name="Giddins M.J."/>
            <person name="O'Malley A."/>
            <person name="Toussaint N.C."/>
            <person name="Whittier S."/>
            <person name="Torres V.J."/>
            <person name="Uhlemann A.-C."/>
        </authorList>
    </citation>
    <scope>NUCLEOTIDE SEQUENCE [LARGE SCALE GENOMIC DNA]</scope>
    <source>
        <strain evidence="2 3">78</strain>
    </source>
</reference>
<sequence>MRMFNFIRQGFNVKGTMAFAMASALLTLSHSCWADECRMNNGKGGTTTLINSDYSGGTVRLPPPGNYASTLFNVNLTPGIQAECGMGDDGFNLVSQTNPTLLMGSSYGRAMFETNIPGIYYSVRVHTAESDGGMGGYFAMNTTGWTTVASSGKSDPWDRKWINTSVQIYID</sequence>
<comment type="caution">
    <text evidence="2">The sequence shown here is derived from an EMBL/GenBank/DDBJ whole genome shotgun (WGS) entry which is preliminary data.</text>
</comment>
<evidence type="ECO:0000256" key="1">
    <source>
        <dbReference type="SAM" id="SignalP"/>
    </source>
</evidence>
<evidence type="ECO:0000313" key="3">
    <source>
        <dbReference type="Proteomes" id="UP000244004"/>
    </source>
</evidence>
<dbReference type="AlphaFoldDB" id="A0A855VE55"/>
<feature type="signal peptide" evidence="1">
    <location>
        <begin position="1"/>
        <end position="34"/>
    </location>
</feature>
<evidence type="ECO:0008006" key="4">
    <source>
        <dbReference type="Google" id="ProtNLM"/>
    </source>
</evidence>
<dbReference type="RefSeq" id="WP_107835114.1">
    <property type="nucleotide sequence ID" value="NZ_AP025842.1"/>
</dbReference>
<protein>
    <recommendedName>
        <fullName evidence="4">Fimbrial protein</fullName>
    </recommendedName>
</protein>
<evidence type="ECO:0000313" key="2">
    <source>
        <dbReference type="EMBL" id="PTX87225.1"/>
    </source>
</evidence>
<organism evidence="2 3">
    <name type="scientific">Enterobacter hormaechei</name>
    <dbReference type="NCBI Taxonomy" id="158836"/>
    <lineage>
        <taxon>Bacteria</taxon>
        <taxon>Pseudomonadati</taxon>
        <taxon>Pseudomonadota</taxon>
        <taxon>Gammaproteobacteria</taxon>
        <taxon>Enterobacterales</taxon>
        <taxon>Enterobacteriaceae</taxon>
        <taxon>Enterobacter</taxon>
        <taxon>Enterobacter cloacae complex</taxon>
    </lineage>
</organism>
<gene>
    <name evidence="2" type="ORF">C1O12_01930</name>
</gene>
<dbReference type="EMBL" id="PNXT01000001">
    <property type="protein sequence ID" value="PTX87225.1"/>
    <property type="molecule type" value="Genomic_DNA"/>
</dbReference>
<dbReference type="Proteomes" id="UP000244004">
    <property type="component" value="Unassembled WGS sequence"/>
</dbReference>
<proteinExistence type="predicted"/>
<name>A0A855VE55_9ENTR</name>